<feature type="transmembrane region" description="Helical" evidence="20">
    <location>
        <begin position="118"/>
        <end position="151"/>
    </location>
</feature>
<evidence type="ECO:0000256" key="11">
    <source>
        <dbReference type="ARBA" id="ARBA00023201"/>
    </source>
</evidence>
<keyword evidence="11" id="KW-0739">Sodium transport</keyword>
<dbReference type="GO" id="GO:0030424">
    <property type="term" value="C:axon"/>
    <property type="evidence" value="ECO:0007669"/>
    <property type="project" value="UniProtKB-SubCell"/>
</dbReference>
<evidence type="ECO:0000256" key="6">
    <source>
        <dbReference type="ARBA" id="ARBA00022970"/>
    </source>
</evidence>
<evidence type="ECO:0000256" key="13">
    <source>
        <dbReference type="ARBA" id="ARBA00023273"/>
    </source>
</evidence>
<evidence type="ECO:0000256" key="16">
    <source>
        <dbReference type="ARBA" id="ARBA00038547"/>
    </source>
</evidence>
<evidence type="ECO:0000256" key="5">
    <source>
        <dbReference type="ARBA" id="ARBA00022692"/>
    </source>
</evidence>
<evidence type="ECO:0000313" key="22">
    <source>
        <dbReference type="EMBL" id="KAB1274989.1"/>
    </source>
</evidence>
<dbReference type="GO" id="GO:0015186">
    <property type="term" value="F:L-glutamine transmembrane transporter activity"/>
    <property type="evidence" value="ECO:0007669"/>
    <property type="project" value="TreeGrafter"/>
</dbReference>
<evidence type="ECO:0000256" key="10">
    <source>
        <dbReference type="ARBA" id="ARBA00023136"/>
    </source>
</evidence>
<keyword evidence="23" id="KW-1185">Reference proteome</keyword>
<keyword evidence="4" id="KW-0813">Transport</keyword>
<evidence type="ECO:0000256" key="12">
    <source>
        <dbReference type="ARBA" id="ARBA00023228"/>
    </source>
</evidence>
<comment type="caution">
    <text evidence="22">The sequence shown here is derived from an EMBL/GenBank/DDBJ whole genome shotgun (WGS) entry which is preliminary data.</text>
</comment>
<feature type="transmembrane region" description="Helical" evidence="20">
    <location>
        <begin position="250"/>
        <end position="269"/>
    </location>
</feature>
<feature type="transmembrane region" description="Helical" evidence="20">
    <location>
        <begin position="474"/>
        <end position="493"/>
    </location>
</feature>
<keyword evidence="12" id="KW-0458">Lysosome</keyword>
<feature type="transmembrane region" description="Helical" evidence="20">
    <location>
        <begin position="322"/>
        <end position="347"/>
    </location>
</feature>
<comment type="catalytic activity">
    <reaction evidence="14">
        <text>L-asparagine(in) + Na(+)(in) = L-asparagine(out) + Na(+)(out)</text>
        <dbReference type="Rhea" id="RHEA:71383"/>
        <dbReference type="ChEBI" id="CHEBI:29101"/>
        <dbReference type="ChEBI" id="CHEBI:58048"/>
    </reaction>
</comment>
<keyword evidence="8" id="KW-0915">Sodium</keyword>
<evidence type="ECO:0000256" key="7">
    <source>
        <dbReference type="ARBA" id="ARBA00022989"/>
    </source>
</evidence>
<evidence type="ECO:0000256" key="17">
    <source>
        <dbReference type="ARBA" id="ARBA00039331"/>
    </source>
</evidence>
<dbReference type="GO" id="GO:0015182">
    <property type="term" value="F:L-asparagine transmembrane transporter activity"/>
    <property type="evidence" value="ECO:0007669"/>
    <property type="project" value="TreeGrafter"/>
</dbReference>
<name>A0A5N4DV46_CAMDR</name>
<feature type="transmembrane region" description="Helical" evidence="20">
    <location>
        <begin position="289"/>
        <end position="310"/>
    </location>
</feature>
<organism evidence="22 23">
    <name type="scientific">Camelus dromedarius</name>
    <name type="common">Dromedary</name>
    <name type="synonym">Arabian camel</name>
    <dbReference type="NCBI Taxonomy" id="9838"/>
    <lineage>
        <taxon>Eukaryota</taxon>
        <taxon>Metazoa</taxon>
        <taxon>Chordata</taxon>
        <taxon>Craniata</taxon>
        <taxon>Vertebrata</taxon>
        <taxon>Euteleostomi</taxon>
        <taxon>Mammalia</taxon>
        <taxon>Eutheria</taxon>
        <taxon>Laurasiatheria</taxon>
        <taxon>Artiodactyla</taxon>
        <taxon>Tylopoda</taxon>
        <taxon>Camelidae</taxon>
        <taxon>Camelus</taxon>
    </lineage>
</organism>
<evidence type="ECO:0000256" key="4">
    <source>
        <dbReference type="ARBA" id="ARBA00022448"/>
    </source>
</evidence>
<reference evidence="22 23" key="1">
    <citation type="journal article" date="2019" name="Mol. Ecol. Resour.">
        <title>Improving Illumina assemblies with Hi-C and long reads: an example with the North African dromedary.</title>
        <authorList>
            <person name="Elbers J.P."/>
            <person name="Rogers M.F."/>
            <person name="Perelman P.L."/>
            <person name="Proskuryakova A.A."/>
            <person name="Serdyukova N.A."/>
            <person name="Johnson W.E."/>
            <person name="Horin P."/>
            <person name="Corander J."/>
            <person name="Murphy D."/>
            <person name="Burger P.A."/>
        </authorList>
    </citation>
    <scope>NUCLEOTIDE SEQUENCE [LARGE SCALE GENOMIC DNA]</scope>
    <source>
        <strain evidence="22">Drom800</strain>
        <tissue evidence="22">Blood</tissue>
    </source>
</reference>
<evidence type="ECO:0000313" key="23">
    <source>
        <dbReference type="Proteomes" id="UP000299084"/>
    </source>
</evidence>
<protein>
    <recommendedName>
        <fullName evidence="17">Sodium-coupled neutral amino acid transporter 7</fullName>
    </recommendedName>
    <alternativeName>
        <fullName evidence="18">Solute carrier family 38 member 7</fullName>
    </alternativeName>
</protein>
<feature type="transmembrane region" description="Helical" evidence="20">
    <location>
        <begin position="223"/>
        <end position="238"/>
    </location>
</feature>
<dbReference type="InterPro" id="IPR013057">
    <property type="entry name" value="AA_transpt_TM"/>
</dbReference>
<gene>
    <name evidence="22" type="ORF">Cadr_000011320</name>
</gene>
<feature type="transmembrane region" description="Helical" evidence="20">
    <location>
        <begin position="416"/>
        <end position="433"/>
    </location>
</feature>
<evidence type="ECO:0000256" key="1">
    <source>
        <dbReference type="ARBA" id="ARBA00004155"/>
    </source>
</evidence>
<dbReference type="GO" id="GO:0005765">
    <property type="term" value="C:lysosomal membrane"/>
    <property type="evidence" value="ECO:0007669"/>
    <property type="project" value="UniProtKB-SubCell"/>
</dbReference>
<keyword evidence="7 20" id="KW-1133">Transmembrane helix</keyword>
<dbReference type="FunFam" id="1.20.1740.10:FF:000038">
    <property type="entry name" value="Putative sodium-coupled neutral amino acid transporter 7"/>
    <property type="match status" value="1"/>
</dbReference>
<evidence type="ECO:0000256" key="15">
    <source>
        <dbReference type="ARBA" id="ARBA00034242"/>
    </source>
</evidence>
<comment type="similarity">
    <text evidence="3">Belongs to the amino acid/polyamine transporter 2 family.</text>
</comment>
<evidence type="ECO:0000256" key="2">
    <source>
        <dbReference type="ARBA" id="ARBA00004489"/>
    </source>
</evidence>
<dbReference type="EMBL" id="JWIN03000009">
    <property type="protein sequence ID" value="KAB1274989.1"/>
    <property type="molecule type" value="Genomic_DNA"/>
</dbReference>
<feature type="transmembrane region" description="Helical" evidence="20">
    <location>
        <begin position="439"/>
        <end position="462"/>
    </location>
</feature>
<sequence length="507" mass="54637">MAQLSINSDLGEWGLSTDSGERARLLQSPSVDVAPKSEGEASPEIVGRGTTSTLGAIFIVVNACLGAGLLNFPAAFSTAGGVAAGITLQMAMLVFIISGLVILAYCSQASNERTYQEVVWAVCGKLTGVLCEVAIAIYTFGTCIAFLIIIGDQQDKSEVPLSTYLIPPPGPWGSWMEALQSWRAAPCSSLASHSLLPPYAVIAVMAKEPAGASGSPWYTDRKFTISLTAFLFILPLSIPREIGFQKYASFLSVVGTWYVTAIIIIKYIWPDKEMTPADALNRPASWIAVFNAMPTICFGFQCHVSSVPVFNSMRRPEVKTWGGVVTAAMVIALAVYMGTGICGFLTFGDAVDPDVLLSYPSEDMAVAVARAFIILSVLTSYPILHFCGRAVVEGLWLRYQGMPVEEDVGRERRRRVLQTLVWFLLTLLLALFIPDIGKVISVVGGLAACFIFVFPGLCLIQAKLSEMEEVKPASWWAMVSYGVLLVTLGAFIFGQTTANAIFVDLLA</sequence>
<evidence type="ECO:0000256" key="18">
    <source>
        <dbReference type="ARBA" id="ARBA00042869"/>
    </source>
</evidence>
<evidence type="ECO:0000256" key="3">
    <source>
        <dbReference type="ARBA" id="ARBA00008066"/>
    </source>
</evidence>
<dbReference type="PANTHER" id="PTHR22950">
    <property type="entry name" value="AMINO ACID TRANSPORTER"/>
    <property type="match status" value="1"/>
</dbReference>
<dbReference type="AlphaFoldDB" id="A0A5N4DV46"/>
<dbReference type="GO" id="GO:0006814">
    <property type="term" value="P:sodium ion transport"/>
    <property type="evidence" value="ECO:0007669"/>
    <property type="project" value="UniProtKB-KW"/>
</dbReference>
<proteinExistence type="inferred from homology"/>
<evidence type="ECO:0000256" key="14">
    <source>
        <dbReference type="ARBA" id="ARBA00034241"/>
    </source>
</evidence>
<dbReference type="Pfam" id="PF01490">
    <property type="entry name" value="Aa_trans"/>
    <property type="match status" value="2"/>
</dbReference>
<keyword evidence="5 20" id="KW-0812">Transmembrane</keyword>
<feature type="transmembrane region" description="Helical" evidence="20">
    <location>
        <begin position="367"/>
        <end position="392"/>
    </location>
</feature>
<evidence type="ECO:0000256" key="19">
    <source>
        <dbReference type="ARBA" id="ARBA00045740"/>
    </source>
</evidence>
<keyword evidence="10 20" id="KW-0472">Membrane</keyword>
<comment type="catalytic activity">
    <reaction evidence="15">
        <text>L-glutamine(in) + Na(+)(in) = L-glutamine(out) + Na(+)(out)</text>
        <dbReference type="Rhea" id="RHEA:68236"/>
        <dbReference type="ChEBI" id="CHEBI:29101"/>
        <dbReference type="ChEBI" id="CHEBI:58359"/>
    </reaction>
</comment>
<dbReference type="Proteomes" id="UP000299084">
    <property type="component" value="Unassembled WGS sequence"/>
</dbReference>
<evidence type="ECO:0000256" key="9">
    <source>
        <dbReference type="ARBA" id="ARBA00023065"/>
    </source>
</evidence>
<feature type="transmembrane region" description="Helical" evidence="20">
    <location>
        <begin position="54"/>
        <end position="76"/>
    </location>
</feature>
<keyword evidence="6" id="KW-0029">Amino-acid transport</keyword>
<evidence type="ECO:0000256" key="8">
    <source>
        <dbReference type="ARBA" id="ARBA00023053"/>
    </source>
</evidence>
<dbReference type="PANTHER" id="PTHR22950:SF192">
    <property type="entry name" value="SODIUM-COUPLED NEUTRAL AMINO ACID TRANSPORTER 7"/>
    <property type="match status" value="1"/>
</dbReference>
<keyword evidence="9" id="KW-0406">Ion transport</keyword>
<evidence type="ECO:0000259" key="21">
    <source>
        <dbReference type="Pfam" id="PF01490"/>
    </source>
</evidence>
<feature type="domain" description="Amino acid transporter transmembrane" evidence="21">
    <location>
        <begin position="50"/>
        <end position="153"/>
    </location>
</feature>
<comment type="subcellular location">
    <subcellularLocation>
        <location evidence="2">Cell projection</location>
        <location evidence="2">Axon</location>
    </subcellularLocation>
    <subcellularLocation>
        <location evidence="1">Lysosome membrane</location>
        <topology evidence="1">Multi-pass membrane protein</topology>
    </subcellularLocation>
</comment>
<evidence type="ECO:0000256" key="20">
    <source>
        <dbReference type="SAM" id="Phobius"/>
    </source>
</evidence>
<comment type="subunit">
    <text evidence="16">Interacts with the mTORC1 complex; this interaction mediates the recruitment of mTORC1 to the lysosome and its subsequent activation.</text>
</comment>
<comment type="function">
    <text evidence="19">Symporter that selectively cotransports sodium ions and amino acids, such as L-glutamine and L-asparagine from the lysosome into the cytoplasm and may participates in mTORC1 activation. The transport activity requires an acidic lysosomal lumen.</text>
</comment>
<accession>A0A5N4DV46</accession>
<keyword evidence="13" id="KW-0966">Cell projection</keyword>
<feature type="transmembrane region" description="Helical" evidence="20">
    <location>
        <begin position="82"/>
        <end position="106"/>
    </location>
</feature>
<feature type="domain" description="Amino acid transporter transmembrane" evidence="21">
    <location>
        <begin position="221"/>
        <end position="494"/>
    </location>
</feature>